<dbReference type="PANTHER" id="PTHR30405:SF25">
    <property type="entry name" value="RNA-GUIDED DNA ENDONUCLEASE INSQ-RELATED"/>
    <property type="match status" value="1"/>
</dbReference>
<dbReference type="Pfam" id="PF07282">
    <property type="entry name" value="Cas12f1-like_TNB"/>
    <property type="match status" value="1"/>
</dbReference>
<dbReference type="GO" id="GO:0032196">
    <property type="term" value="P:transposition"/>
    <property type="evidence" value="ECO:0007669"/>
    <property type="project" value="UniProtKB-KW"/>
</dbReference>
<evidence type="ECO:0000256" key="4">
    <source>
        <dbReference type="ARBA" id="ARBA00022723"/>
    </source>
</evidence>
<dbReference type="AlphaFoldDB" id="A0A6H1Z8H3"/>
<feature type="domain" description="Transposase putative helix-turn-helix" evidence="10">
    <location>
        <begin position="1"/>
        <end position="46"/>
    </location>
</feature>
<proteinExistence type="inferred from homology"/>
<comment type="similarity">
    <text evidence="1">In the C-terminal section; belongs to the transposase 35 family.</text>
</comment>
<evidence type="ECO:0000256" key="1">
    <source>
        <dbReference type="ARBA" id="ARBA00008761"/>
    </source>
</evidence>
<feature type="domain" description="Probable transposase IS891/IS1136/IS1341" evidence="8">
    <location>
        <begin position="164"/>
        <end position="278"/>
    </location>
</feature>
<keyword evidence="7" id="KW-0233">DNA recombination</keyword>
<dbReference type="EMBL" id="MT144588">
    <property type="protein sequence ID" value="QJH93398.1"/>
    <property type="molecule type" value="Genomic_DNA"/>
</dbReference>
<evidence type="ECO:0000256" key="6">
    <source>
        <dbReference type="ARBA" id="ARBA00023125"/>
    </source>
</evidence>
<sequence>MILAHSIRLDPNDKQKSYFRRACSTSRWAYNWALAEWKKAYEAGEKPSGRALKKKLNAIRHTDFPWTGDVHRDCTARPFDDLQAAFQHFFRRVKSGERPGYPKFKKKGRCKDSFYAAADKVRFDGERVRLPVVGWIRTMEALRFDGKVLGVTVSRTADRWHVAVQVDVGDARKDRVGDAVVGVDLGIKASATLSTGEVVDGPKALQAHIKRLKRLSRRHSRKQRGSNNQRKAAMLLAKLHNRIGNIREDHLHKLSTRLVSENQAVGIEGLAVGNMVRNHKLARAILDEGWAELRRMIDYKALMYGTEVVIHDRWFPSSKACSGCGVVKDVLLLSDRVYECDACGVVLDRDHNAALNLRPIGLPGGTGNEKPVEIAALTDPSGSAKLRSLKQESSGCSPEMVAV</sequence>
<keyword evidence="5" id="KW-0862">Zinc</keyword>
<keyword evidence="3" id="KW-0815">Transposition</keyword>
<evidence type="ECO:0000256" key="2">
    <source>
        <dbReference type="ARBA" id="ARBA00011044"/>
    </source>
</evidence>
<evidence type="ECO:0000313" key="11">
    <source>
        <dbReference type="EMBL" id="QJA43828.1"/>
    </source>
</evidence>
<dbReference type="InterPro" id="IPR021027">
    <property type="entry name" value="Transposase_put_HTH"/>
</dbReference>
<protein>
    <submittedName>
        <fullName evidence="11">Putative transposase</fullName>
    </submittedName>
</protein>
<dbReference type="GO" id="GO:0006310">
    <property type="term" value="P:DNA recombination"/>
    <property type="evidence" value="ECO:0007669"/>
    <property type="project" value="UniProtKB-KW"/>
</dbReference>
<name>A0A6H1Z8H3_9ZZZZ</name>
<dbReference type="InterPro" id="IPR001959">
    <property type="entry name" value="Transposase"/>
</dbReference>
<gene>
    <name evidence="11" type="ORF">TM448A00064_0007</name>
    <name evidence="12" type="ORF">TM448B00061_0018</name>
</gene>
<dbReference type="Pfam" id="PF12323">
    <property type="entry name" value="HTH_OrfB_IS605"/>
    <property type="match status" value="1"/>
</dbReference>
<evidence type="ECO:0000259" key="9">
    <source>
        <dbReference type="Pfam" id="PF07282"/>
    </source>
</evidence>
<comment type="similarity">
    <text evidence="2">In the N-terminal section; belongs to the transposase 2 family.</text>
</comment>
<evidence type="ECO:0000313" key="12">
    <source>
        <dbReference type="EMBL" id="QJH93398.1"/>
    </source>
</evidence>
<evidence type="ECO:0000256" key="5">
    <source>
        <dbReference type="ARBA" id="ARBA00022833"/>
    </source>
</evidence>
<keyword evidence="4" id="KW-0479">Metal-binding</keyword>
<dbReference type="NCBIfam" id="NF040570">
    <property type="entry name" value="guided_TnpB"/>
    <property type="match status" value="1"/>
</dbReference>
<dbReference type="GO" id="GO:0003677">
    <property type="term" value="F:DNA binding"/>
    <property type="evidence" value="ECO:0007669"/>
    <property type="project" value="UniProtKB-KW"/>
</dbReference>
<dbReference type="InterPro" id="IPR051399">
    <property type="entry name" value="RNA-guided_DNA_endo/Transpos"/>
</dbReference>
<dbReference type="NCBIfam" id="TIGR01766">
    <property type="entry name" value="IS200/IS605 family accessory protein TnpB-like domain"/>
    <property type="match status" value="1"/>
</dbReference>
<reference evidence="11" key="1">
    <citation type="submission" date="2020-03" db="EMBL/GenBank/DDBJ databases">
        <title>The deep terrestrial virosphere.</title>
        <authorList>
            <person name="Holmfeldt K."/>
            <person name="Nilsson E."/>
            <person name="Simone D."/>
            <person name="Lopez-Fernandez M."/>
            <person name="Wu X."/>
            <person name="de Brujin I."/>
            <person name="Lundin D."/>
            <person name="Andersson A."/>
            <person name="Bertilsson S."/>
            <person name="Dopson M."/>
        </authorList>
    </citation>
    <scope>NUCLEOTIDE SEQUENCE</scope>
    <source>
        <strain evidence="11">TM448A00064</strain>
        <strain evidence="12">TM448B00061</strain>
    </source>
</reference>
<evidence type="ECO:0000256" key="3">
    <source>
        <dbReference type="ARBA" id="ARBA00022578"/>
    </source>
</evidence>
<dbReference type="EMBL" id="MT143971">
    <property type="protein sequence ID" value="QJA43828.1"/>
    <property type="molecule type" value="Genomic_DNA"/>
</dbReference>
<accession>A0A6H1Z8H3</accession>
<organism evidence="11">
    <name type="scientific">viral metagenome</name>
    <dbReference type="NCBI Taxonomy" id="1070528"/>
    <lineage>
        <taxon>unclassified sequences</taxon>
        <taxon>metagenomes</taxon>
        <taxon>organismal metagenomes</taxon>
    </lineage>
</organism>
<dbReference type="PANTHER" id="PTHR30405">
    <property type="entry name" value="TRANSPOSASE"/>
    <property type="match status" value="1"/>
</dbReference>
<dbReference type="Pfam" id="PF01385">
    <property type="entry name" value="OrfB_IS605"/>
    <property type="match status" value="1"/>
</dbReference>
<dbReference type="InterPro" id="IPR010095">
    <property type="entry name" value="Cas12f1-like_TNB"/>
</dbReference>
<evidence type="ECO:0000259" key="8">
    <source>
        <dbReference type="Pfam" id="PF01385"/>
    </source>
</evidence>
<dbReference type="GO" id="GO:0046872">
    <property type="term" value="F:metal ion binding"/>
    <property type="evidence" value="ECO:0007669"/>
    <property type="project" value="UniProtKB-KW"/>
</dbReference>
<keyword evidence="6" id="KW-0238">DNA-binding</keyword>
<feature type="domain" description="Cas12f1-like TNB" evidence="9">
    <location>
        <begin position="290"/>
        <end position="357"/>
    </location>
</feature>
<evidence type="ECO:0000259" key="10">
    <source>
        <dbReference type="Pfam" id="PF12323"/>
    </source>
</evidence>
<evidence type="ECO:0000256" key="7">
    <source>
        <dbReference type="ARBA" id="ARBA00023172"/>
    </source>
</evidence>